<dbReference type="EMBL" id="BARS01035929">
    <property type="protein sequence ID" value="GAG24095.1"/>
    <property type="molecule type" value="Genomic_DNA"/>
</dbReference>
<evidence type="ECO:0000256" key="2">
    <source>
        <dbReference type="SAM" id="Phobius"/>
    </source>
</evidence>
<feature type="region of interest" description="Disordered" evidence="1">
    <location>
        <begin position="1"/>
        <end position="21"/>
    </location>
</feature>
<proteinExistence type="predicted"/>
<protein>
    <submittedName>
        <fullName evidence="3">Uncharacterized protein</fullName>
    </submittedName>
</protein>
<keyword evidence="2" id="KW-1133">Transmembrane helix</keyword>
<reference evidence="3" key="1">
    <citation type="journal article" date="2014" name="Front. Microbiol.">
        <title>High frequency of phylogenetically diverse reductive dehalogenase-homologous genes in deep subseafloor sedimentary metagenomes.</title>
        <authorList>
            <person name="Kawai M."/>
            <person name="Futagami T."/>
            <person name="Toyoda A."/>
            <person name="Takaki Y."/>
            <person name="Nishi S."/>
            <person name="Hori S."/>
            <person name="Arai W."/>
            <person name="Tsubouchi T."/>
            <person name="Morono Y."/>
            <person name="Uchiyama I."/>
            <person name="Ito T."/>
            <person name="Fujiyama A."/>
            <person name="Inagaki F."/>
            <person name="Takami H."/>
        </authorList>
    </citation>
    <scope>NUCLEOTIDE SEQUENCE</scope>
    <source>
        <strain evidence="3">Expedition CK06-06</strain>
    </source>
</reference>
<evidence type="ECO:0000256" key="1">
    <source>
        <dbReference type="SAM" id="MobiDB-lite"/>
    </source>
</evidence>
<name>X0W0Q2_9ZZZZ</name>
<gene>
    <name evidence="3" type="ORF">S01H1_55289</name>
</gene>
<keyword evidence="2" id="KW-0472">Membrane</keyword>
<sequence length="97" mass="10619">MDKSQSEDLLPTTEDLSPPKGHLNNRLLTWLAAGVAAFHIWANTFGDLSDLWRNALHLGLLGFLGFMLYPGIKRKKPLKGLAIMNSALAFALLSTSV</sequence>
<evidence type="ECO:0000313" key="3">
    <source>
        <dbReference type="EMBL" id="GAG24095.1"/>
    </source>
</evidence>
<keyword evidence="2" id="KW-0812">Transmembrane</keyword>
<feature type="non-terminal residue" evidence="3">
    <location>
        <position position="97"/>
    </location>
</feature>
<comment type="caution">
    <text evidence="3">The sequence shown here is derived from an EMBL/GenBank/DDBJ whole genome shotgun (WGS) entry which is preliminary data.</text>
</comment>
<accession>X0W0Q2</accession>
<dbReference type="AlphaFoldDB" id="X0W0Q2"/>
<feature type="transmembrane region" description="Helical" evidence="2">
    <location>
        <begin position="51"/>
        <end position="69"/>
    </location>
</feature>
<feature type="transmembrane region" description="Helical" evidence="2">
    <location>
        <begin position="27"/>
        <end position="45"/>
    </location>
</feature>
<organism evidence="3">
    <name type="scientific">marine sediment metagenome</name>
    <dbReference type="NCBI Taxonomy" id="412755"/>
    <lineage>
        <taxon>unclassified sequences</taxon>
        <taxon>metagenomes</taxon>
        <taxon>ecological metagenomes</taxon>
    </lineage>
</organism>